<keyword evidence="2" id="KW-0472">Membrane</keyword>
<protein>
    <submittedName>
        <fullName evidence="4">Putative major pilin subunit</fullName>
    </submittedName>
</protein>
<evidence type="ECO:0000256" key="2">
    <source>
        <dbReference type="SAM" id="Phobius"/>
    </source>
</evidence>
<keyword evidence="2" id="KW-1133">Transmembrane helix</keyword>
<dbReference type="InterPro" id="IPR011453">
    <property type="entry name" value="DUF1559"/>
</dbReference>
<dbReference type="EMBL" id="CP036317">
    <property type="protein sequence ID" value="QDV15720.1"/>
    <property type="molecule type" value="Genomic_DNA"/>
</dbReference>
<dbReference type="Pfam" id="PF07963">
    <property type="entry name" value="N_methyl"/>
    <property type="match status" value="1"/>
</dbReference>
<evidence type="ECO:0000313" key="7">
    <source>
        <dbReference type="Proteomes" id="UP000320839"/>
    </source>
</evidence>
<dbReference type="PANTHER" id="PTHR30093">
    <property type="entry name" value="GENERAL SECRETION PATHWAY PROTEIN G"/>
    <property type="match status" value="1"/>
</dbReference>
<feature type="transmembrane region" description="Helical" evidence="2">
    <location>
        <begin position="12"/>
        <end position="33"/>
    </location>
</feature>
<evidence type="ECO:0000313" key="4">
    <source>
        <dbReference type="EMBL" id="QDT25052.1"/>
    </source>
</evidence>
<evidence type="ECO:0000313" key="5">
    <source>
        <dbReference type="EMBL" id="QDV15720.1"/>
    </source>
</evidence>
<dbReference type="NCBIfam" id="TIGR02532">
    <property type="entry name" value="IV_pilin_GFxxxE"/>
    <property type="match status" value="1"/>
</dbReference>
<feature type="region of interest" description="Disordered" evidence="1">
    <location>
        <begin position="267"/>
        <end position="288"/>
    </location>
</feature>
<reference evidence="4 6" key="1">
    <citation type="submission" date="2019-03" db="EMBL/GenBank/DDBJ databases">
        <title>Deep-cultivation of Planctomycetes and their phenomic and genomic characterization uncovers novel biology.</title>
        <authorList>
            <person name="Wiegand S."/>
            <person name="Jogler M."/>
            <person name="Boedeker C."/>
            <person name="Pinto D."/>
            <person name="Vollmers J."/>
            <person name="Rivas-Marin E."/>
            <person name="Kohn T."/>
            <person name="Peeters S.H."/>
            <person name="Heuer A."/>
            <person name="Rast P."/>
            <person name="Oberbeckmann S."/>
            <person name="Bunk B."/>
            <person name="Jeske O."/>
            <person name="Meyerdierks A."/>
            <person name="Storesund J.E."/>
            <person name="Kallscheuer N."/>
            <person name="Luecker S."/>
            <person name="Lage O.M."/>
            <person name="Pohl T."/>
            <person name="Merkel B.J."/>
            <person name="Hornburger P."/>
            <person name="Mueller R.-W."/>
            <person name="Bruemmer F."/>
            <person name="Labrenz M."/>
            <person name="Spormann A.M."/>
            <person name="Op den Camp H."/>
            <person name="Overmann J."/>
            <person name="Amann R."/>
            <person name="Jetten M.S.M."/>
            <person name="Mascher T."/>
            <person name="Medema M.H."/>
            <person name="Devos D.P."/>
            <person name="Kaster A.-K."/>
            <person name="Ovreas L."/>
            <person name="Rohde M."/>
            <person name="Galperin M.Y."/>
            <person name="Jogler C."/>
        </authorList>
    </citation>
    <scope>NUCLEOTIDE SEQUENCE [LARGE SCALE GENOMIC DNA]</scope>
    <source>
        <strain evidence="4 6">Enr10</strain>
        <strain evidence="5 7">Pan153</strain>
    </source>
</reference>
<dbReference type="AlphaFoldDB" id="A0A517Q099"/>
<dbReference type="Gene3D" id="3.30.700.10">
    <property type="entry name" value="Glycoprotein, Type 4 Pilin"/>
    <property type="match status" value="1"/>
</dbReference>
<sequence length="333" mass="35999">MRVLQRRRAFTLIELLVVIAIIAILIALLLPAVQQAREAARRSQCKNNLKQFGLALHNYHEAHGCFGQLTLSAYLHGSSPGIKPWAGFSQQAMLLPFLDQANIYNQFNFQYSCEEAPNTNNRNAGIGVFRCPSDPRYTNYGEGHLNYYVSAGPCMGWAVSVGSQAGFARYSLVTRISDILDGTSNVVAMGERIVGTNNSGQFNINGDVKRNVAFSGGNSTTFPSQSALQTHGTACNSATAFYYHRGSRWMRGDECWFNTWNTPNSPNPDCSTGNGGHAGGDAASTQAARSRHTGGAHVLMADGSVHFVSNNIDTLKWQQLGGIADGAAVSINE</sequence>
<evidence type="ECO:0000313" key="6">
    <source>
        <dbReference type="Proteomes" id="UP000315647"/>
    </source>
</evidence>
<accession>A0A518FHD3</accession>
<gene>
    <name evidence="4" type="ORF">Enr10x_03460</name>
    <name evidence="5" type="ORF">Pan153_03370</name>
</gene>
<dbReference type="InterPro" id="IPR027558">
    <property type="entry name" value="Pre_pil_HX9DG_C"/>
</dbReference>
<dbReference type="EMBL" id="CP037421">
    <property type="protein sequence ID" value="QDT25052.1"/>
    <property type="molecule type" value="Genomic_DNA"/>
</dbReference>
<dbReference type="InterPro" id="IPR012902">
    <property type="entry name" value="N_methyl_site"/>
</dbReference>
<evidence type="ECO:0000259" key="3">
    <source>
        <dbReference type="Pfam" id="PF07596"/>
    </source>
</evidence>
<accession>A0A517ZZZ0</accession>
<dbReference type="PANTHER" id="PTHR30093:SF2">
    <property type="entry name" value="TYPE II SECRETION SYSTEM PROTEIN H"/>
    <property type="match status" value="1"/>
</dbReference>
<dbReference type="Pfam" id="PF07596">
    <property type="entry name" value="SBP_bac_10"/>
    <property type="match status" value="1"/>
</dbReference>
<keyword evidence="2" id="KW-0812">Transmembrane</keyword>
<evidence type="ECO:0000256" key="1">
    <source>
        <dbReference type="SAM" id="MobiDB-lite"/>
    </source>
</evidence>
<proteinExistence type="predicted"/>
<dbReference type="Proteomes" id="UP000315647">
    <property type="component" value="Chromosome"/>
</dbReference>
<dbReference type="InterPro" id="IPR045584">
    <property type="entry name" value="Pilin-like"/>
</dbReference>
<organism evidence="4 6">
    <name type="scientific">Gimesia panareensis</name>
    <dbReference type="NCBI Taxonomy" id="2527978"/>
    <lineage>
        <taxon>Bacteria</taxon>
        <taxon>Pseudomonadati</taxon>
        <taxon>Planctomycetota</taxon>
        <taxon>Planctomycetia</taxon>
        <taxon>Planctomycetales</taxon>
        <taxon>Planctomycetaceae</taxon>
        <taxon>Gimesia</taxon>
    </lineage>
</organism>
<dbReference type="RefSeq" id="WP_145103379.1">
    <property type="nucleotide sequence ID" value="NZ_CP036277.1"/>
</dbReference>
<dbReference type="NCBIfam" id="TIGR04294">
    <property type="entry name" value="pre_pil_HX9DG"/>
    <property type="match status" value="1"/>
</dbReference>
<feature type="domain" description="DUF1559" evidence="3">
    <location>
        <begin position="34"/>
        <end position="313"/>
    </location>
</feature>
<dbReference type="SUPFAM" id="SSF54523">
    <property type="entry name" value="Pili subunits"/>
    <property type="match status" value="1"/>
</dbReference>
<dbReference type="OrthoDB" id="209901at2"/>
<name>A0A517Q099_9PLAN</name>
<accession>A0A517Q099</accession>
<dbReference type="Proteomes" id="UP000320839">
    <property type="component" value="Chromosome"/>
</dbReference>
<keyword evidence="6" id="KW-1185">Reference proteome</keyword>